<accession>A0ABW7B768</accession>
<name>A0ABW7B768_9ACTN</name>
<evidence type="ECO:0000313" key="3">
    <source>
        <dbReference type="Proteomes" id="UP001604267"/>
    </source>
</evidence>
<dbReference type="RefSeq" id="WP_392819114.1">
    <property type="nucleotide sequence ID" value="NZ_JBICYV010000010.1"/>
</dbReference>
<organism evidence="2 3">
    <name type="scientific">Streptomyces cinerochromogenes</name>
    <dbReference type="NCBI Taxonomy" id="66422"/>
    <lineage>
        <taxon>Bacteria</taxon>
        <taxon>Bacillati</taxon>
        <taxon>Actinomycetota</taxon>
        <taxon>Actinomycetes</taxon>
        <taxon>Kitasatosporales</taxon>
        <taxon>Streptomycetaceae</taxon>
        <taxon>Streptomyces</taxon>
    </lineage>
</organism>
<dbReference type="EMBL" id="JBICYV010000010">
    <property type="protein sequence ID" value="MFG3013021.1"/>
    <property type="molecule type" value="Genomic_DNA"/>
</dbReference>
<protein>
    <submittedName>
        <fullName evidence="2">Uncharacterized protein</fullName>
    </submittedName>
</protein>
<comment type="caution">
    <text evidence="2">The sequence shown here is derived from an EMBL/GenBank/DDBJ whole genome shotgun (WGS) entry which is preliminary data.</text>
</comment>
<keyword evidence="3" id="KW-1185">Reference proteome</keyword>
<proteinExistence type="predicted"/>
<reference evidence="2 3" key="1">
    <citation type="submission" date="2024-10" db="EMBL/GenBank/DDBJ databases">
        <title>The Natural Products Discovery Center: Release of the First 8490 Sequenced Strains for Exploring Actinobacteria Biosynthetic Diversity.</title>
        <authorList>
            <person name="Kalkreuter E."/>
            <person name="Kautsar S.A."/>
            <person name="Yang D."/>
            <person name="Bader C.D."/>
            <person name="Teijaro C.N."/>
            <person name="Fluegel L."/>
            <person name="Davis C.M."/>
            <person name="Simpson J.R."/>
            <person name="Lauterbach L."/>
            <person name="Steele A.D."/>
            <person name="Gui C."/>
            <person name="Meng S."/>
            <person name="Li G."/>
            <person name="Viehrig K."/>
            <person name="Ye F."/>
            <person name="Su P."/>
            <person name="Kiefer A.F."/>
            <person name="Nichols A."/>
            <person name="Cepeda A.J."/>
            <person name="Yan W."/>
            <person name="Fan B."/>
            <person name="Jiang Y."/>
            <person name="Adhikari A."/>
            <person name="Zheng C.-J."/>
            <person name="Schuster L."/>
            <person name="Cowan T.M."/>
            <person name="Smanski M.J."/>
            <person name="Chevrette M.G."/>
            <person name="De Carvalho L.P.S."/>
            <person name="Shen B."/>
        </authorList>
    </citation>
    <scope>NUCLEOTIDE SEQUENCE [LARGE SCALE GENOMIC DNA]</scope>
    <source>
        <strain evidence="2 3">NPDC048320</strain>
    </source>
</reference>
<gene>
    <name evidence="2" type="ORF">ACGFZB_21650</name>
</gene>
<feature type="region of interest" description="Disordered" evidence="1">
    <location>
        <begin position="63"/>
        <end position="87"/>
    </location>
</feature>
<evidence type="ECO:0000256" key="1">
    <source>
        <dbReference type="SAM" id="MobiDB-lite"/>
    </source>
</evidence>
<evidence type="ECO:0000313" key="2">
    <source>
        <dbReference type="EMBL" id="MFG3013021.1"/>
    </source>
</evidence>
<sequence length="196" mass="20480">MAVGIDMLTADGGSQGFTLEVGADGKISYNLGNANTDTSIAGYDKPDPLANTVDPAVDVPEQDDAVVDPSDPSDGAEVADTDDLRAPGACSDGAYKTNDLKEYGTYDWYIGDDGMPGGLSRTDAKWAFYDAIDNITDSYNNCGYGDSVGAKTNFLSETGREASVSKTGRCTGNDGISVWDAGDIKDSAVATTCWYS</sequence>
<dbReference type="Proteomes" id="UP001604267">
    <property type="component" value="Unassembled WGS sequence"/>
</dbReference>